<name>R0GNU6_9BRAS</name>
<dbReference type="InterPro" id="IPR011043">
    <property type="entry name" value="Gal_Oxase/kelch_b-propeller"/>
</dbReference>
<dbReference type="InterPro" id="IPR036047">
    <property type="entry name" value="F-box-like_dom_sf"/>
</dbReference>
<proteinExistence type="predicted"/>
<dbReference type="EMBL" id="KB870811">
    <property type="protein sequence ID" value="EOA18524.1"/>
    <property type="molecule type" value="Genomic_DNA"/>
</dbReference>
<protein>
    <recommendedName>
        <fullName evidence="1">F-box domain-containing protein</fullName>
    </recommendedName>
</protein>
<feature type="domain" description="F-box" evidence="1">
    <location>
        <begin position="5"/>
        <end position="51"/>
    </location>
</feature>
<dbReference type="SUPFAM" id="SSF81383">
    <property type="entry name" value="F-box domain"/>
    <property type="match status" value="1"/>
</dbReference>
<keyword evidence="3" id="KW-1185">Reference proteome</keyword>
<dbReference type="Proteomes" id="UP000029121">
    <property type="component" value="Unassembled WGS sequence"/>
</dbReference>
<dbReference type="NCBIfam" id="TIGR01640">
    <property type="entry name" value="F_box_assoc_1"/>
    <property type="match status" value="1"/>
</dbReference>
<dbReference type="AlphaFoldDB" id="R0GNU6"/>
<dbReference type="Gene3D" id="1.20.1280.50">
    <property type="match status" value="1"/>
</dbReference>
<dbReference type="PROSITE" id="PS50181">
    <property type="entry name" value="FBOX"/>
    <property type="match status" value="1"/>
</dbReference>
<reference evidence="3" key="1">
    <citation type="journal article" date="2013" name="Nat. Genet.">
        <title>The Capsella rubella genome and the genomic consequences of rapid mating system evolution.</title>
        <authorList>
            <person name="Slotte T."/>
            <person name="Hazzouri K.M."/>
            <person name="Agren J.A."/>
            <person name="Koenig D."/>
            <person name="Maumus F."/>
            <person name="Guo Y.L."/>
            <person name="Steige K."/>
            <person name="Platts A.E."/>
            <person name="Escobar J.S."/>
            <person name="Newman L.K."/>
            <person name="Wang W."/>
            <person name="Mandakova T."/>
            <person name="Vello E."/>
            <person name="Smith L.M."/>
            <person name="Henz S.R."/>
            <person name="Steffen J."/>
            <person name="Takuno S."/>
            <person name="Brandvain Y."/>
            <person name="Coop G."/>
            <person name="Andolfatto P."/>
            <person name="Hu T.T."/>
            <person name="Blanchette M."/>
            <person name="Clark R.M."/>
            <person name="Quesneville H."/>
            <person name="Nordborg M."/>
            <person name="Gaut B.S."/>
            <person name="Lysak M.A."/>
            <person name="Jenkins J."/>
            <person name="Grimwood J."/>
            <person name="Chapman J."/>
            <person name="Prochnik S."/>
            <person name="Shu S."/>
            <person name="Rokhsar D."/>
            <person name="Schmutz J."/>
            <person name="Weigel D."/>
            <person name="Wright S.I."/>
        </authorList>
    </citation>
    <scope>NUCLEOTIDE SEQUENCE [LARGE SCALE GENOMIC DNA]</scope>
    <source>
        <strain evidence="3">cv. Monte Gargano</strain>
    </source>
</reference>
<gene>
    <name evidence="2" type="ORF">CARUB_v10007077mg</name>
</gene>
<dbReference type="Pfam" id="PF00646">
    <property type="entry name" value="F-box"/>
    <property type="match status" value="1"/>
</dbReference>
<dbReference type="PANTHER" id="PTHR31672">
    <property type="entry name" value="BNACNNG10540D PROTEIN"/>
    <property type="match status" value="1"/>
</dbReference>
<dbReference type="InterPro" id="IPR017451">
    <property type="entry name" value="F-box-assoc_interact_dom"/>
</dbReference>
<sequence length="381" mass="43461">MNKKINIPDNLPEDLVVEILSRVPVVSLLRLGATSKTWNVLIKDGRVAKKHYDNNAPRRPRHSLIIMLIAFRVYLVSVDLHQVYNNKVKIISQFSLKDPVYNCLKEVDIRNIFHCDGLLLCTTKYNRLVVWNPCLGETMLIKPSRFYEDSDIYALGKSSCNKYKVLRINHYGYYPSVPLLLECEIYDFTSNSWRVVGKTSSWLIQEWKSCGMSVNGNTYWLANPSKDTSRDFLLGFDFSTERFTSVSLPGDHRMYDYLIALSVTREDQKLCMLARRARRPTIGDLWIATKIDSSTGAASWAKFLSLELVGKPVSFVSGINFLLDKKDNVLVCRGKPGASTYFLHVVGEDNKCIQMDHHDPKSTCSLLVNYVPSLVQINQSL</sequence>
<organism evidence="2 3">
    <name type="scientific">Capsella rubella</name>
    <dbReference type="NCBI Taxonomy" id="81985"/>
    <lineage>
        <taxon>Eukaryota</taxon>
        <taxon>Viridiplantae</taxon>
        <taxon>Streptophyta</taxon>
        <taxon>Embryophyta</taxon>
        <taxon>Tracheophyta</taxon>
        <taxon>Spermatophyta</taxon>
        <taxon>Magnoliopsida</taxon>
        <taxon>eudicotyledons</taxon>
        <taxon>Gunneridae</taxon>
        <taxon>Pentapetalae</taxon>
        <taxon>rosids</taxon>
        <taxon>malvids</taxon>
        <taxon>Brassicales</taxon>
        <taxon>Brassicaceae</taxon>
        <taxon>Camelineae</taxon>
        <taxon>Capsella</taxon>
    </lineage>
</organism>
<dbReference type="Pfam" id="PF07734">
    <property type="entry name" value="FBA_1"/>
    <property type="match status" value="1"/>
</dbReference>
<evidence type="ECO:0000259" key="1">
    <source>
        <dbReference type="PROSITE" id="PS50181"/>
    </source>
</evidence>
<dbReference type="SMART" id="SM00256">
    <property type="entry name" value="FBOX"/>
    <property type="match status" value="1"/>
</dbReference>
<dbReference type="KEGG" id="crb:17877611"/>
<dbReference type="STRING" id="81985.R0GNU6"/>
<dbReference type="InterPro" id="IPR006527">
    <property type="entry name" value="F-box-assoc_dom_typ1"/>
</dbReference>
<dbReference type="InterPro" id="IPR050796">
    <property type="entry name" value="SCF_F-box_component"/>
</dbReference>
<dbReference type="OrthoDB" id="1029991at2759"/>
<evidence type="ECO:0000313" key="3">
    <source>
        <dbReference type="Proteomes" id="UP000029121"/>
    </source>
</evidence>
<dbReference type="SUPFAM" id="SSF50965">
    <property type="entry name" value="Galactose oxidase, central domain"/>
    <property type="match status" value="1"/>
</dbReference>
<evidence type="ECO:0000313" key="2">
    <source>
        <dbReference type="EMBL" id="EOA18524.1"/>
    </source>
</evidence>
<accession>R0GNU6</accession>
<dbReference type="InterPro" id="IPR001810">
    <property type="entry name" value="F-box_dom"/>
</dbReference>
<dbReference type="PANTHER" id="PTHR31672:SF13">
    <property type="entry name" value="F-BOX PROTEIN CPR30-LIKE"/>
    <property type="match status" value="1"/>
</dbReference>